<evidence type="ECO:0000256" key="1">
    <source>
        <dbReference type="ARBA" id="ARBA00004141"/>
    </source>
</evidence>
<evidence type="ECO:0000256" key="7">
    <source>
        <dbReference type="SAM" id="Phobius"/>
    </source>
</evidence>
<feature type="transmembrane region" description="Helical" evidence="7">
    <location>
        <begin position="179"/>
        <end position="197"/>
    </location>
</feature>
<keyword evidence="6 7" id="KW-0472">Membrane</keyword>
<feature type="domain" description="Peptidase S54 rhomboid" evidence="8">
    <location>
        <begin position="62"/>
        <end position="196"/>
    </location>
</feature>
<dbReference type="GO" id="GO:0006508">
    <property type="term" value="P:proteolysis"/>
    <property type="evidence" value="ECO:0007669"/>
    <property type="project" value="UniProtKB-KW"/>
</dbReference>
<comment type="subcellular location">
    <subcellularLocation>
        <location evidence="1">Membrane</location>
        <topology evidence="1">Multi-pass membrane protein</topology>
    </subcellularLocation>
</comment>
<evidence type="ECO:0000256" key="4">
    <source>
        <dbReference type="ARBA" id="ARBA00022801"/>
    </source>
</evidence>
<name>A0A4R6B0K8_9RHOB</name>
<keyword evidence="3 7" id="KW-0812">Transmembrane</keyword>
<evidence type="ECO:0000256" key="5">
    <source>
        <dbReference type="ARBA" id="ARBA00022989"/>
    </source>
</evidence>
<dbReference type="EMBL" id="SMZO01000007">
    <property type="protein sequence ID" value="TDL90651.1"/>
    <property type="molecule type" value="Genomic_DNA"/>
</dbReference>
<evidence type="ECO:0000313" key="10">
    <source>
        <dbReference type="Proteomes" id="UP000294562"/>
    </source>
</evidence>
<feature type="transmembrane region" description="Helical" evidence="7">
    <location>
        <begin position="71"/>
        <end position="90"/>
    </location>
</feature>
<feature type="transmembrane region" description="Helical" evidence="7">
    <location>
        <begin position="97"/>
        <end position="116"/>
    </location>
</feature>
<evidence type="ECO:0000313" key="9">
    <source>
        <dbReference type="EMBL" id="TDL90651.1"/>
    </source>
</evidence>
<dbReference type="InterPro" id="IPR022764">
    <property type="entry name" value="Peptidase_S54_rhomboid_dom"/>
</dbReference>
<dbReference type="SUPFAM" id="SSF144091">
    <property type="entry name" value="Rhomboid-like"/>
    <property type="match status" value="1"/>
</dbReference>
<evidence type="ECO:0000256" key="6">
    <source>
        <dbReference type="ARBA" id="ARBA00023136"/>
    </source>
</evidence>
<dbReference type="InterPro" id="IPR035952">
    <property type="entry name" value="Rhomboid-like_sf"/>
</dbReference>
<comment type="similarity">
    <text evidence="2">Belongs to the peptidase S54 family.</text>
</comment>
<organism evidence="9 10">
    <name type="scientific">Meridianimarinicoccus aquatilis</name>
    <dbReference type="NCBI Taxonomy" id="2552766"/>
    <lineage>
        <taxon>Bacteria</taxon>
        <taxon>Pseudomonadati</taxon>
        <taxon>Pseudomonadota</taxon>
        <taxon>Alphaproteobacteria</taxon>
        <taxon>Rhodobacterales</taxon>
        <taxon>Paracoccaceae</taxon>
        <taxon>Meridianimarinicoccus</taxon>
    </lineage>
</organism>
<keyword evidence="10" id="KW-1185">Reference proteome</keyword>
<feature type="transmembrane region" description="Helical" evidence="7">
    <location>
        <begin position="122"/>
        <end position="140"/>
    </location>
</feature>
<dbReference type="GO" id="GO:0016020">
    <property type="term" value="C:membrane"/>
    <property type="evidence" value="ECO:0007669"/>
    <property type="project" value="UniProtKB-SubCell"/>
</dbReference>
<evidence type="ECO:0000256" key="2">
    <source>
        <dbReference type="ARBA" id="ARBA00009045"/>
    </source>
</evidence>
<protein>
    <submittedName>
        <fullName evidence="9">Rhomboid family intramembrane serine protease</fullName>
    </submittedName>
</protein>
<dbReference type="Proteomes" id="UP000294562">
    <property type="component" value="Unassembled WGS sequence"/>
</dbReference>
<evidence type="ECO:0000256" key="3">
    <source>
        <dbReference type="ARBA" id="ARBA00022692"/>
    </source>
</evidence>
<feature type="transmembrane region" description="Helical" evidence="7">
    <location>
        <begin position="152"/>
        <end position="173"/>
    </location>
</feature>
<accession>A0A4R6B0K8</accession>
<keyword evidence="9" id="KW-0645">Protease</keyword>
<reference evidence="9 10" key="1">
    <citation type="submission" date="2019-03" db="EMBL/GenBank/DDBJ databases">
        <title>Rhodobacteraceae bacterium SM1902, a new member of the family Rhodobacteraceae isolated from Yantai.</title>
        <authorList>
            <person name="Sun Y."/>
        </authorList>
    </citation>
    <scope>NUCLEOTIDE SEQUENCE [LARGE SCALE GENOMIC DNA]</scope>
    <source>
        <strain evidence="9 10">SM1902</strain>
    </source>
</reference>
<dbReference type="PANTHER" id="PTHR43731">
    <property type="entry name" value="RHOMBOID PROTEASE"/>
    <property type="match status" value="1"/>
</dbReference>
<dbReference type="PANTHER" id="PTHR43731:SF14">
    <property type="entry name" value="PRESENILIN-ASSOCIATED RHOMBOID-LIKE PROTEIN, MITOCHONDRIAL"/>
    <property type="match status" value="1"/>
</dbReference>
<proteinExistence type="inferred from homology"/>
<evidence type="ECO:0000259" key="8">
    <source>
        <dbReference type="Pfam" id="PF01694"/>
    </source>
</evidence>
<dbReference type="InterPro" id="IPR050925">
    <property type="entry name" value="Rhomboid_protease_S54"/>
</dbReference>
<comment type="caution">
    <text evidence="9">The sequence shown here is derived from an EMBL/GenBank/DDBJ whole genome shotgun (WGS) entry which is preliminary data.</text>
</comment>
<dbReference type="AlphaFoldDB" id="A0A4R6B0K8"/>
<dbReference type="OrthoDB" id="9797190at2"/>
<dbReference type="Pfam" id="PF01694">
    <property type="entry name" value="Rhomboid"/>
    <property type="match status" value="1"/>
</dbReference>
<dbReference type="Gene3D" id="1.20.1540.10">
    <property type="entry name" value="Rhomboid-like"/>
    <property type="match status" value="1"/>
</dbReference>
<dbReference type="GO" id="GO:0004252">
    <property type="term" value="F:serine-type endopeptidase activity"/>
    <property type="evidence" value="ECO:0007669"/>
    <property type="project" value="InterPro"/>
</dbReference>
<gene>
    <name evidence="9" type="ORF">E2L05_04740</name>
</gene>
<keyword evidence="5 7" id="KW-1133">Transmembrane helix</keyword>
<keyword evidence="4" id="KW-0378">Hydrolase</keyword>
<sequence length="217" mass="23738">MPLTVIILIVLNALPEVILFGADHGVWATPDLRSAAYRIGAFWQPILLGAQPIFPAQPVTMFGTYALLHGGPVHMIVNMIALASLGTVIVERVGQKRFVIIYAITALGGSVGFGLLSTSSAPMVGASGALFGLLGVWVCWDYLDRRYYGDPLWVTLRAVAFLVLYNLVFWVLLSGNLAWETHFGGFIVGWLLAVYQGRSVLEQSRRRRFGTDKGNVD</sequence>